<evidence type="ECO:0000256" key="1">
    <source>
        <dbReference type="SAM" id="SignalP"/>
    </source>
</evidence>
<reference evidence="4" key="1">
    <citation type="submission" date="2016-10" db="EMBL/GenBank/DDBJ databases">
        <authorList>
            <person name="Varghese N."/>
            <person name="Submissions S."/>
        </authorList>
    </citation>
    <scope>NUCLEOTIDE SEQUENCE [LARGE SCALE GENOMIC DNA]</scope>
    <source>
        <strain evidence="4">CGMCC 1.10218</strain>
    </source>
</reference>
<evidence type="ECO:0000259" key="2">
    <source>
        <dbReference type="Pfam" id="PF10091"/>
    </source>
</evidence>
<feature type="signal peptide" evidence="1">
    <location>
        <begin position="1"/>
        <end position="19"/>
    </location>
</feature>
<accession>A0A1H7A297</accession>
<feature type="chain" id="PRO_5011536602" description="Glycoamylase-like domain-containing protein" evidence="1">
    <location>
        <begin position="20"/>
        <end position="641"/>
    </location>
</feature>
<dbReference type="Proteomes" id="UP000199223">
    <property type="component" value="Unassembled WGS sequence"/>
</dbReference>
<evidence type="ECO:0000313" key="3">
    <source>
        <dbReference type="EMBL" id="SEJ59773.1"/>
    </source>
</evidence>
<dbReference type="Pfam" id="PF10091">
    <property type="entry name" value="Glycoamylase"/>
    <property type="match status" value="1"/>
</dbReference>
<dbReference type="Gene3D" id="1.50.10.140">
    <property type="match status" value="2"/>
</dbReference>
<keyword evidence="4" id="KW-1185">Reference proteome</keyword>
<keyword evidence="1" id="KW-0732">Signal</keyword>
<organism evidence="3 4">
    <name type="scientific">Deinococcus reticulitermitis</name>
    <dbReference type="NCBI Taxonomy" id="856736"/>
    <lineage>
        <taxon>Bacteria</taxon>
        <taxon>Thermotogati</taxon>
        <taxon>Deinococcota</taxon>
        <taxon>Deinococci</taxon>
        <taxon>Deinococcales</taxon>
        <taxon>Deinococcaceae</taxon>
        <taxon>Deinococcus</taxon>
    </lineage>
</organism>
<evidence type="ECO:0000313" key="4">
    <source>
        <dbReference type="Proteomes" id="UP000199223"/>
    </source>
</evidence>
<dbReference type="RefSeq" id="WP_218142880.1">
    <property type="nucleotide sequence ID" value="NZ_FNZA01000011.1"/>
</dbReference>
<proteinExistence type="predicted"/>
<dbReference type="InterPro" id="IPR019282">
    <property type="entry name" value="Glycoamylase-like_cons_dom"/>
</dbReference>
<feature type="domain" description="Glycoamylase-like" evidence="2">
    <location>
        <begin position="429"/>
        <end position="608"/>
    </location>
</feature>
<name>A0A1H7A297_9DEIO</name>
<dbReference type="PROSITE" id="PS51257">
    <property type="entry name" value="PROKAR_LIPOPROTEIN"/>
    <property type="match status" value="1"/>
</dbReference>
<gene>
    <name evidence="3" type="ORF">SAMN04488058_11199</name>
</gene>
<dbReference type="AlphaFoldDB" id="A0A1H7A297"/>
<sequence length="641" mass="68977">MKLRALSLALVAGIGLSLAGCGTAQPPEEAMLERTFRDTWRAMVAMTGDQALISDNLCMTGGTETLSGYTSPTNIGALIWSTLAARDYGLISASDARTRLTRTLSTLQGMERHHGFFLNWYKPADASPLTVWPTDGNAVAPFLSTVDNAWLAVGLTMLKNAEPSLKAGAEALLGGMDWSFFYDASRGHLYGGYTVGTAQNTSPETKVTLSGTGAELTDVQQAETLTLEIYVPEGAATAPNRFFLGLADTTAGFNWVDGTLTQQTLSPGWNTVSWTVPAAWKSLDAAKTYTLYVSFFHEGTGGKTPLQSAFNLGAATLTSGGNSQPFGLWSAATAASFGNDNTGTVVSRDAGRTTPSGAPSFQLAPVSAGKYTDFAYGALNTEPRIASYLGLARGQLPKEHYFKLLRTFPPEWEQEQTPTGETRTYEGVNVYEGAYAYGGVKVVPSWGGSMFEALMVPLFVPEAAWAPNSWGKNHPNYVQAQIYHGLNDARYGYWGFSPSNKPEGGYSEYGVDAIGIRVDGYSSNNDKTPWDPANPPPASAYTNGVVTPHASFLALEFAPEAALKNLRRLEQNFQVYGKYGYFDSVNVQTGQVSECVLALDQGMIMAALAHRLLGERWRSTLADDLRPVVQPLIGQEVFSLP</sequence>
<protein>
    <recommendedName>
        <fullName evidence="2">Glycoamylase-like domain-containing protein</fullName>
    </recommendedName>
</protein>
<dbReference type="STRING" id="856736.SAMN04488058_11199"/>
<dbReference type="EMBL" id="FNZA01000011">
    <property type="protein sequence ID" value="SEJ59773.1"/>
    <property type="molecule type" value="Genomic_DNA"/>
</dbReference>